<dbReference type="RefSeq" id="WP_146836935.1">
    <property type="nucleotide sequence ID" value="NZ_BJVQ01000022.1"/>
</dbReference>
<dbReference type="EMBL" id="JACHDN010000001">
    <property type="protein sequence ID" value="MBB5472669.1"/>
    <property type="molecule type" value="Genomic_DNA"/>
</dbReference>
<sequence>MSESTPDREDAPVPADTPDAVTDPDVDEVRDAEVSDEEVARSMPDPGTSDADPASFLNP</sequence>
<gene>
    <name evidence="2" type="ORF">CHO01_18490</name>
    <name evidence="3" type="ORF">HNR08_001405</name>
</gene>
<evidence type="ECO:0000313" key="4">
    <source>
        <dbReference type="Proteomes" id="UP000321723"/>
    </source>
</evidence>
<dbReference type="Proteomes" id="UP000321723">
    <property type="component" value="Unassembled WGS sequence"/>
</dbReference>
<feature type="compositionally biased region" description="Low complexity" evidence="1">
    <location>
        <begin position="12"/>
        <end position="21"/>
    </location>
</feature>
<evidence type="ECO:0000313" key="3">
    <source>
        <dbReference type="EMBL" id="MBB5472669.1"/>
    </source>
</evidence>
<evidence type="ECO:0000313" key="2">
    <source>
        <dbReference type="EMBL" id="GEL46733.1"/>
    </source>
</evidence>
<comment type="caution">
    <text evidence="2">The sequence shown here is derived from an EMBL/GenBank/DDBJ whole genome shotgun (WGS) entry which is preliminary data.</text>
</comment>
<protein>
    <submittedName>
        <fullName evidence="2">Uncharacterized protein</fullName>
    </submittedName>
</protein>
<accession>A0A511FC04</accession>
<name>A0A511FC04_9CELL</name>
<feature type="region of interest" description="Disordered" evidence="1">
    <location>
        <begin position="1"/>
        <end position="59"/>
    </location>
</feature>
<proteinExistence type="predicted"/>
<feature type="compositionally biased region" description="Basic and acidic residues" evidence="1">
    <location>
        <begin position="1"/>
        <end position="11"/>
    </location>
</feature>
<evidence type="ECO:0000313" key="5">
    <source>
        <dbReference type="Proteomes" id="UP000564629"/>
    </source>
</evidence>
<evidence type="ECO:0000256" key="1">
    <source>
        <dbReference type="SAM" id="MobiDB-lite"/>
    </source>
</evidence>
<dbReference type="Proteomes" id="UP000564629">
    <property type="component" value="Unassembled WGS sequence"/>
</dbReference>
<organism evidence="2 4">
    <name type="scientific">Cellulomonas hominis</name>
    <dbReference type="NCBI Taxonomy" id="156981"/>
    <lineage>
        <taxon>Bacteria</taxon>
        <taxon>Bacillati</taxon>
        <taxon>Actinomycetota</taxon>
        <taxon>Actinomycetes</taxon>
        <taxon>Micrococcales</taxon>
        <taxon>Cellulomonadaceae</taxon>
        <taxon>Cellulomonas</taxon>
    </lineage>
</organism>
<dbReference type="AlphaFoldDB" id="A0A511FC04"/>
<reference evidence="2 4" key="1">
    <citation type="submission" date="2019-07" db="EMBL/GenBank/DDBJ databases">
        <title>Whole genome shotgun sequence of Cellulomonas hominis NBRC 16055.</title>
        <authorList>
            <person name="Hosoyama A."/>
            <person name="Uohara A."/>
            <person name="Ohji S."/>
            <person name="Ichikawa N."/>
        </authorList>
    </citation>
    <scope>NUCLEOTIDE SEQUENCE [LARGE SCALE GENOMIC DNA]</scope>
    <source>
        <strain evidence="2 4">NBRC 16055</strain>
    </source>
</reference>
<keyword evidence="4" id="KW-1185">Reference proteome</keyword>
<reference evidence="3 5" key="2">
    <citation type="submission" date="2020-08" db="EMBL/GenBank/DDBJ databases">
        <title>Sequencing the genomes of 1000 actinobacteria strains.</title>
        <authorList>
            <person name="Klenk H.-P."/>
        </authorList>
    </citation>
    <scope>NUCLEOTIDE SEQUENCE [LARGE SCALE GENOMIC DNA]</scope>
    <source>
        <strain evidence="3 5">DSM 9581</strain>
    </source>
</reference>
<dbReference type="EMBL" id="BJVQ01000022">
    <property type="protein sequence ID" value="GEL46733.1"/>
    <property type="molecule type" value="Genomic_DNA"/>
</dbReference>